<proteinExistence type="predicted"/>
<keyword evidence="3" id="KW-1185">Reference proteome</keyword>
<feature type="chain" id="PRO_5042491873" evidence="1">
    <location>
        <begin position="21"/>
        <end position="214"/>
    </location>
</feature>
<organism evidence="2 3">
    <name type="scientific">Anthostomella pinea</name>
    <dbReference type="NCBI Taxonomy" id="933095"/>
    <lineage>
        <taxon>Eukaryota</taxon>
        <taxon>Fungi</taxon>
        <taxon>Dikarya</taxon>
        <taxon>Ascomycota</taxon>
        <taxon>Pezizomycotina</taxon>
        <taxon>Sordariomycetes</taxon>
        <taxon>Xylariomycetidae</taxon>
        <taxon>Xylariales</taxon>
        <taxon>Xylariaceae</taxon>
        <taxon>Anthostomella</taxon>
    </lineage>
</organism>
<dbReference type="Proteomes" id="UP001295740">
    <property type="component" value="Unassembled WGS sequence"/>
</dbReference>
<protein>
    <submittedName>
        <fullName evidence="2">Uu.00g009570.m01.CDS01</fullName>
    </submittedName>
</protein>
<gene>
    <name evidence="2" type="ORF">KHLLAP_LOCUS13306</name>
</gene>
<sequence length="214" mass="23435">MQLMNTLPLPLLWAAATVSCFPTDGGALHLQQPAPISVSNITWTGEIHENGPNMTFTGSSLKAIEEQIKEFSPGFSPGVVLSSSENVTFPGVERVFLKTVGDEVAQGTVWESEVLAGIEAIRGYTGYCRQLPTLQGQPLSCSKPFCQYGRELYNAILFCNHNTWDAVQRCSVFADHAQRIYDRCYDPTGDEKLFKGQSYDGDGFSVIVGSVDHC</sequence>
<feature type="signal peptide" evidence="1">
    <location>
        <begin position="1"/>
        <end position="20"/>
    </location>
</feature>
<name>A0AAI8VYM9_9PEZI</name>
<comment type="caution">
    <text evidence="2">The sequence shown here is derived from an EMBL/GenBank/DDBJ whole genome shotgun (WGS) entry which is preliminary data.</text>
</comment>
<evidence type="ECO:0000313" key="3">
    <source>
        <dbReference type="Proteomes" id="UP001295740"/>
    </source>
</evidence>
<reference evidence="2" key="1">
    <citation type="submission" date="2023-10" db="EMBL/GenBank/DDBJ databases">
        <authorList>
            <person name="Hackl T."/>
        </authorList>
    </citation>
    <scope>NUCLEOTIDE SEQUENCE</scope>
</reference>
<evidence type="ECO:0000313" key="2">
    <source>
        <dbReference type="EMBL" id="CAJ2512838.1"/>
    </source>
</evidence>
<evidence type="ECO:0000256" key="1">
    <source>
        <dbReference type="SAM" id="SignalP"/>
    </source>
</evidence>
<dbReference type="AlphaFoldDB" id="A0AAI8VYM9"/>
<dbReference type="EMBL" id="CAUWAG010000020">
    <property type="protein sequence ID" value="CAJ2512838.1"/>
    <property type="molecule type" value="Genomic_DNA"/>
</dbReference>
<keyword evidence="1" id="KW-0732">Signal</keyword>
<accession>A0AAI8VYM9</accession>